<evidence type="ECO:0000313" key="3">
    <source>
        <dbReference type="EnsemblMetazoa" id="ISCW006633-PA"/>
    </source>
</evidence>
<organism>
    <name type="scientific">Ixodes scapularis</name>
    <name type="common">Black-legged tick</name>
    <name type="synonym">Deer tick</name>
    <dbReference type="NCBI Taxonomy" id="6945"/>
    <lineage>
        <taxon>Eukaryota</taxon>
        <taxon>Metazoa</taxon>
        <taxon>Ecdysozoa</taxon>
        <taxon>Arthropoda</taxon>
        <taxon>Chelicerata</taxon>
        <taxon>Arachnida</taxon>
        <taxon>Acari</taxon>
        <taxon>Parasitiformes</taxon>
        <taxon>Ixodida</taxon>
        <taxon>Ixodoidea</taxon>
        <taxon>Ixodidae</taxon>
        <taxon>Ixodinae</taxon>
        <taxon>Ixodes</taxon>
    </lineage>
</organism>
<dbReference type="HOGENOM" id="CLU_2870080_0_0_1"/>
<gene>
    <name evidence="2" type="ORF">IscW_ISCW006633</name>
</gene>
<protein>
    <submittedName>
        <fullName evidence="2 3">Uncharacterized protein</fullName>
    </submittedName>
</protein>
<reference evidence="2 4" key="1">
    <citation type="submission" date="2008-03" db="EMBL/GenBank/DDBJ databases">
        <title>Annotation of Ixodes scapularis.</title>
        <authorList>
            <consortium name="Ixodes scapularis Genome Project Consortium"/>
            <person name="Caler E."/>
            <person name="Hannick L.I."/>
            <person name="Bidwell S."/>
            <person name="Joardar V."/>
            <person name="Thiagarajan M."/>
            <person name="Amedeo P."/>
            <person name="Galinsky K.J."/>
            <person name="Schobel S."/>
            <person name="Inman J."/>
            <person name="Hostetler J."/>
            <person name="Miller J."/>
            <person name="Hammond M."/>
            <person name="Megy K."/>
            <person name="Lawson D."/>
            <person name="Kodira C."/>
            <person name="Sutton G."/>
            <person name="Meyer J."/>
            <person name="Hill C.A."/>
            <person name="Birren B."/>
            <person name="Nene V."/>
            <person name="Collins F."/>
            <person name="Alarcon-Chaidez F."/>
            <person name="Wikel S."/>
            <person name="Strausberg R."/>
        </authorList>
    </citation>
    <scope>NUCLEOTIDE SEQUENCE [LARGE SCALE GENOMIC DNA]</scope>
    <source>
        <strain evidence="4">Wikel</strain>
        <strain evidence="2">Wikel colony</strain>
    </source>
</reference>
<feature type="compositionally biased region" description="Acidic residues" evidence="1">
    <location>
        <begin position="42"/>
        <end position="58"/>
    </location>
</feature>
<feature type="region of interest" description="Disordered" evidence="1">
    <location>
        <begin position="1"/>
        <end position="64"/>
    </location>
</feature>
<evidence type="ECO:0000313" key="4">
    <source>
        <dbReference type="Proteomes" id="UP000001555"/>
    </source>
</evidence>
<sequence length="64" mass="6615">MVAEAQWPPAEVSVAPTVSTPGGGEVKVPVNAITVTRQASESAEDQDVAAEVATDDDYDQRNSG</sequence>
<name>B7PKE4_IXOSC</name>
<dbReference type="InParanoid" id="B7PKE4"/>
<dbReference type="VEuPathDB" id="VectorBase:ISCW006633"/>
<dbReference type="VEuPathDB" id="VectorBase:ISCI006633"/>
<reference evidence="3" key="2">
    <citation type="submission" date="2020-05" db="UniProtKB">
        <authorList>
            <consortium name="EnsemblMetazoa"/>
        </authorList>
    </citation>
    <scope>IDENTIFICATION</scope>
    <source>
        <strain evidence="3">wikel</strain>
    </source>
</reference>
<dbReference type="PaxDb" id="6945-B7PKE4"/>
<evidence type="ECO:0000256" key="1">
    <source>
        <dbReference type="SAM" id="MobiDB-lite"/>
    </source>
</evidence>
<accession>B7PKE4</accession>
<dbReference type="EMBL" id="ABJB011056487">
    <property type="status" value="NOT_ANNOTATED_CDS"/>
    <property type="molecule type" value="Genomic_DNA"/>
</dbReference>
<keyword evidence="4" id="KW-1185">Reference proteome</keyword>
<proteinExistence type="predicted"/>
<evidence type="ECO:0000313" key="2">
    <source>
        <dbReference type="EMBL" id="EEC07066.1"/>
    </source>
</evidence>
<dbReference type="EMBL" id="DS732741">
    <property type="protein sequence ID" value="EEC07066.1"/>
    <property type="molecule type" value="Genomic_DNA"/>
</dbReference>
<dbReference type="AlphaFoldDB" id="B7PKE4"/>
<dbReference type="Proteomes" id="UP000001555">
    <property type="component" value="Unassembled WGS sequence"/>
</dbReference>
<dbReference type="EnsemblMetazoa" id="ISCW006633-RA">
    <property type="protein sequence ID" value="ISCW006633-PA"/>
    <property type="gene ID" value="ISCW006633"/>
</dbReference>